<name>A0A830E8Q2_9CREN</name>
<organism evidence="2 3">
    <name type="scientific">Vulcanisaeta souniana JCM 11219</name>
    <dbReference type="NCBI Taxonomy" id="1293586"/>
    <lineage>
        <taxon>Archaea</taxon>
        <taxon>Thermoproteota</taxon>
        <taxon>Thermoprotei</taxon>
        <taxon>Thermoproteales</taxon>
        <taxon>Thermoproteaceae</taxon>
        <taxon>Vulcanisaeta</taxon>
    </lineage>
</organism>
<dbReference type="OrthoDB" id="387157at2157"/>
<evidence type="ECO:0000313" key="4">
    <source>
        <dbReference type="Proteomes" id="UP001060771"/>
    </source>
</evidence>
<accession>A0A830E8Q2</accession>
<reference evidence="1" key="4">
    <citation type="journal article" date="2023" name="Microbiol. Resour. Announc.">
        <title>Complete Genome Sequence of Vulcanisaeta souniana Strain IC-059, a Hyperthermophilic Archaeon Isolated from Hot Spring Water in Japan.</title>
        <authorList>
            <person name="Kato S."/>
            <person name="Itoh T."/>
            <person name="Wu L."/>
            <person name="Ma J."/>
            <person name="Ohkuma M."/>
        </authorList>
    </citation>
    <scope>NUCLEOTIDE SEQUENCE</scope>
    <source>
        <strain evidence="1">JCM 11219</strain>
    </source>
</reference>
<dbReference type="AlphaFoldDB" id="A0A830E8Q2"/>
<sequence length="69" mass="8048">MVSRLRSCVPIVERIQRSIRVRSREFLEELILTFTCGEVSDYVCFERVRNNAGTYLAKLDGGHVLFERL</sequence>
<evidence type="ECO:0000313" key="3">
    <source>
        <dbReference type="Proteomes" id="UP000657075"/>
    </source>
</evidence>
<dbReference type="Proteomes" id="UP000657075">
    <property type="component" value="Unassembled WGS sequence"/>
</dbReference>
<evidence type="ECO:0000313" key="2">
    <source>
        <dbReference type="EMBL" id="GGI80504.1"/>
    </source>
</evidence>
<dbReference type="EMBL" id="BMNM01000006">
    <property type="protein sequence ID" value="GGI80504.1"/>
    <property type="molecule type" value="Genomic_DNA"/>
</dbReference>
<reference evidence="2" key="2">
    <citation type="submission" date="2020-09" db="EMBL/GenBank/DDBJ databases">
        <authorList>
            <person name="Sun Q."/>
            <person name="Ohkuma M."/>
        </authorList>
    </citation>
    <scope>NUCLEOTIDE SEQUENCE</scope>
    <source>
        <strain evidence="2">JCM 11219</strain>
    </source>
</reference>
<protein>
    <submittedName>
        <fullName evidence="2">Uncharacterized protein</fullName>
    </submittedName>
</protein>
<reference evidence="4" key="3">
    <citation type="submission" date="2022-09" db="EMBL/GenBank/DDBJ databases">
        <title>Complete genome sequence of Vulcanisaeta souniana.</title>
        <authorList>
            <person name="Kato S."/>
            <person name="Itoh T."/>
            <person name="Ohkuma M."/>
        </authorList>
    </citation>
    <scope>NUCLEOTIDE SEQUENCE [LARGE SCALE GENOMIC DNA]</scope>
    <source>
        <strain evidence="4">JCM 11219</strain>
    </source>
</reference>
<keyword evidence="4" id="KW-1185">Reference proteome</keyword>
<reference evidence="2" key="1">
    <citation type="journal article" date="2014" name="Int. J. Syst. Evol. Microbiol.">
        <title>Complete genome sequence of Corynebacterium casei LMG S-19264T (=DSM 44701T), isolated from a smear-ripened cheese.</title>
        <authorList>
            <consortium name="US DOE Joint Genome Institute (JGI-PGF)"/>
            <person name="Walter F."/>
            <person name="Albersmeier A."/>
            <person name="Kalinowski J."/>
            <person name="Ruckert C."/>
        </authorList>
    </citation>
    <scope>NUCLEOTIDE SEQUENCE</scope>
    <source>
        <strain evidence="2">JCM 11219</strain>
    </source>
</reference>
<proteinExistence type="predicted"/>
<dbReference type="GeneID" id="76205706"/>
<gene>
    <name evidence="2" type="ORF">GCM10007112_16650</name>
    <name evidence="1" type="ORF">Vsou_01520</name>
</gene>
<dbReference type="EMBL" id="AP026830">
    <property type="protein sequence ID" value="BDR91059.1"/>
    <property type="molecule type" value="Genomic_DNA"/>
</dbReference>
<dbReference type="RefSeq" id="WP_188603523.1">
    <property type="nucleotide sequence ID" value="NZ_AP026830.1"/>
</dbReference>
<dbReference type="Proteomes" id="UP001060771">
    <property type="component" value="Chromosome"/>
</dbReference>
<evidence type="ECO:0000313" key="1">
    <source>
        <dbReference type="EMBL" id="BDR91059.1"/>
    </source>
</evidence>